<proteinExistence type="predicted"/>
<sequence length="202" mass="21757">MSDFPPQARTTTAEVPTQDVENISSDHSTLDAENIFKDDYMDQSAKGVIWVFTWSEIVGYLLQTVGLIAGVVFGIWAIRTYDTAKSSLAIATSTNQISTEALTQSRLANHLNLLTFCASIQAGPPSNFTIPCSTVNNDLLMTVIKGMSPPATDETMTPSPSKALTTHFAIIVGTVVAVVALFVAVGVFLFGKKRLRISVKIN</sequence>
<feature type="transmembrane region" description="Helical" evidence="1">
    <location>
        <begin position="168"/>
        <end position="190"/>
    </location>
</feature>
<dbReference type="HOGENOM" id="CLU_1354811_0_0_1"/>
<dbReference type="EMBL" id="KN838566">
    <property type="protein sequence ID" value="KIK04809.1"/>
    <property type="molecule type" value="Genomic_DNA"/>
</dbReference>
<dbReference type="OrthoDB" id="5423918at2759"/>
<keyword evidence="1" id="KW-0472">Membrane</keyword>
<keyword evidence="1" id="KW-1133">Transmembrane helix</keyword>
<accession>A0A0C9XSU8</accession>
<reference evidence="2 3" key="1">
    <citation type="submission" date="2014-04" db="EMBL/GenBank/DDBJ databases">
        <authorList>
            <consortium name="DOE Joint Genome Institute"/>
            <person name="Kuo A."/>
            <person name="Kohler A."/>
            <person name="Nagy L.G."/>
            <person name="Floudas D."/>
            <person name="Copeland A."/>
            <person name="Barry K.W."/>
            <person name="Cichocki N."/>
            <person name="Veneault-Fourrey C."/>
            <person name="LaButti K."/>
            <person name="Lindquist E.A."/>
            <person name="Lipzen A."/>
            <person name="Lundell T."/>
            <person name="Morin E."/>
            <person name="Murat C."/>
            <person name="Sun H."/>
            <person name="Tunlid A."/>
            <person name="Henrissat B."/>
            <person name="Grigoriev I.V."/>
            <person name="Hibbett D.S."/>
            <person name="Martin F."/>
            <person name="Nordberg H.P."/>
            <person name="Cantor M.N."/>
            <person name="Hua S.X."/>
        </authorList>
    </citation>
    <scope>NUCLEOTIDE SEQUENCE [LARGE SCALE GENOMIC DNA]</scope>
    <source>
        <strain evidence="2 3">LaAM-08-1</strain>
    </source>
</reference>
<evidence type="ECO:0000313" key="3">
    <source>
        <dbReference type="Proteomes" id="UP000054477"/>
    </source>
</evidence>
<gene>
    <name evidence="2" type="ORF">K443DRAFT_4346</name>
</gene>
<keyword evidence="1" id="KW-0812">Transmembrane</keyword>
<evidence type="ECO:0000256" key="1">
    <source>
        <dbReference type="SAM" id="Phobius"/>
    </source>
</evidence>
<feature type="transmembrane region" description="Helical" evidence="1">
    <location>
        <begin position="57"/>
        <end position="78"/>
    </location>
</feature>
<organism evidence="2 3">
    <name type="scientific">Laccaria amethystina LaAM-08-1</name>
    <dbReference type="NCBI Taxonomy" id="1095629"/>
    <lineage>
        <taxon>Eukaryota</taxon>
        <taxon>Fungi</taxon>
        <taxon>Dikarya</taxon>
        <taxon>Basidiomycota</taxon>
        <taxon>Agaricomycotina</taxon>
        <taxon>Agaricomycetes</taxon>
        <taxon>Agaricomycetidae</taxon>
        <taxon>Agaricales</taxon>
        <taxon>Agaricineae</taxon>
        <taxon>Hydnangiaceae</taxon>
        <taxon>Laccaria</taxon>
    </lineage>
</organism>
<reference evidence="3" key="2">
    <citation type="submission" date="2015-01" db="EMBL/GenBank/DDBJ databases">
        <title>Evolutionary Origins and Diversification of the Mycorrhizal Mutualists.</title>
        <authorList>
            <consortium name="DOE Joint Genome Institute"/>
            <consortium name="Mycorrhizal Genomics Consortium"/>
            <person name="Kohler A."/>
            <person name="Kuo A."/>
            <person name="Nagy L.G."/>
            <person name="Floudas D."/>
            <person name="Copeland A."/>
            <person name="Barry K.W."/>
            <person name="Cichocki N."/>
            <person name="Veneault-Fourrey C."/>
            <person name="LaButti K."/>
            <person name="Lindquist E.A."/>
            <person name="Lipzen A."/>
            <person name="Lundell T."/>
            <person name="Morin E."/>
            <person name="Murat C."/>
            <person name="Riley R."/>
            <person name="Ohm R."/>
            <person name="Sun H."/>
            <person name="Tunlid A."/>
            <person name="Henrissat B."/>
            <person name="Grigoriev I.V."/>
            <person name="Hibbett D.S."/>
            <person name="Martin F."/>
        </authorList>
    </citation>
    <scope>NUCLEOTIDE SEQUENCE [LARGE SCALE GENOMIC DNA]</scope>
    <source>
        <strain evidence="3">LaAM-08-1</strain>
    </source>
</reference>
<name>A0A0C9XSU8_9AGAR</name>
<dbReference type="Proteomes" id="UP000054477">
    <property type="component" value="Unassembled WGS sequence"/>
</dbReference>
<keyword evidence="3" id="KW-1185">Reference proteome</keyword>
<protein>
    <submittedName>
        <fullName evidence="2">Uncharacterized protein</fullName>
    </submittedName>
</protein>
<dbReference type="STRING" id="1095629.A0A0C9XSU8"/>
<dbReference type="AlphaFoldDB" id="A0A0C9XSU8"/>
<evidence type="ECO:0000313" key="2">
    <source>
        <dbReference type="EMBL" id="KIK04809.1"/>
    </source>
</evidence>